<dbReference type="EMBL" id="LXQA010893091">
    <property type="protein sequence ID" value="MCI75876.1"/>
    <property type="molecule type" value="Genomic_DNA"/>
</dbReference>
<reference evidence="2 3" key="1">
    <citation type="journal article" date="2018" name="Front. Plant Sci.">
        <title>Red Clover (Trifolium pratense) and Zigzag Clover (T. medium) - A Picture of Genomic Similarities and Differences.</title>
        <authorList>
            <person name="Dluhosova J."/>
            <person name="Istvanek J."/>
            <person name="Nedelnik J."/>
            <person name="Repkova J."/>
        </authorList>
    </citation>
    <scope>NUCLEOTIDE SEQUENCE [LARGE SCALE GENOMIC DNA]</scope>
    <source>
        <strain evidence="3">cv. 10/8</strain>
        <tissue evidence="2">Leaf</tissue>
    </source>
</reference>
<accession>A0A392UTN2</accession>
<keyword evidence="3" id="KW-1185">Reference proteome</keyword>
<sequence>MAENLLMLYSENFCSSTMSLVSAPSTSFSGMTSNSSNRVGERSRRSCRRTKWKVLTPTTA</sequence>
<dbReference type="Proteomes" id="UP000265520">
    <property type="component" value="Unassembled WGS sequence"/>
</dbReference>
<feature type="compositionally biased region" description="Low complexity" evidence="1">
    <location>
        <begin position="25"/>
        <end position="37"/>
    </location>
</feature>
<evidence type="ECO:0000313" key="3">
    <source>
        <dbReference type="Proteomes" id="UP000265520"/>
    </source>
</evidence>
<dbReference type="AlphaFoldDB" id="A0A392UTN2"/>
<feature type="region of interest" description="Disordered" evidence="1">
    <location>
        <begin position="23"/>
        <end position="48"/>
    </location>
</feature>
<name>A0A392UTN2_9FABA</name>
<organism evidence="2 3">
    <name type="scientific">Trifolium medium</name>
    <dbReference type="NCBI Taxonomy" id="97028"/>
    <lineage>
        <taxon>Eukaryota</taxon>
        <taxon>Viridiplantae</taxon>
        <taxon>Streptophyta</taxon>
        <taxon>Embryophyta</taxon>
        <taxon>Tracheophyta</taxon>
        <taxon>Spermatophyta</taxon>
        <taxon>Magnoliopsida</taxon>
        <taxon>eudicotyledons</taxon>
        <taxon>Gunneridae</taxon>
        <taxon>Pentapetalae</taxon>
        <taxon>rosids</taxon>
        <taxon>fabids</taxon>
        <taxon>Fabales</taxon>
        <taxon>Fabaceae</taxon>
        <taxon>Papilionoideae</taxon>
        <taxon>50 kb inversion clade</taxon>
        <taxon>NPAAA clade</taxon>
        <taxon>Hologalegina</taxon>
        <taxon>IRL clade</taxon>
        <taxon>Trifolieae</taxon>
        <taxon>Trifolium</taxon>
    </lineage>
</organism>
<evidence type="ECO:0000313" key="2">
    <source>
        <dbReference type="EMBL" id="MCI75876.1"/>
    </source>
</evidence>
<comment type="caution">
    <text evidence="2">The sequence shown here is derived from an EMBL/GenBank/DDBJ whole genome shotgun (WGS) entry which is preliminary data.</text>
</comment>
<proteinExistence type="predicted"/>
<evidence type="ECO:0000256" key="1">
    <source>
        <dbReference type="SAM" id="MobiDB-lite"/>
    </source>
</evidence>
<protein>
    <submittedName>
        <fullName evidence="2">Uncharacterized protein</fullName>
    </submittedName>
</protein>